<organism evidence="1 2">
    <name type="scientific">Microvirga mediterraneensis</name>
    <dbReference type="NCBI Taxonomy" id="2754695"/>
    <lineage>
        <taxon>Bacteria</taxon>
        <taxon>Pseudomonadati</taxon>
        <taxon>Pseudomonadota</taxon>
        <taxon>Alphaproteobacteria</taxon>
        <taxon>Hyphomicrobiales</taxon>
        <taxon>Methylobacteriaceae</taxon>
        <taxon>Microvirga</taxon>
    </lineage>
</organism>
<sequence length="96" mass="9980">MKNSSRTASFSWIGLYAVLGVSVATQAQAFFALSPRPPPNGANGISLNGLTVNGLTVNGLTVNGLTVNGRYDTGLTSKILAPHAVTLPNGDRIELR</sequence>
<dbReference type="RefSeq" id="WP_181054437.1">
    <property type="nucleotide sequence ID" value="NZ_JACDXJ010000001.1"/>
</dbReference>
<proteinExistence type="predicted"/>
<dbReference type="Proteomes" id="UP000572984">
    <property type="component" value="Unassembled WGS sequence"/>
</dbReference>
<comment type="caution">
    <text evidence="1">The sequence shown here is derived from an EMBL/GenBank/DDBJ whole genome shotgun (WGS) entry which is preliminary data.</text>
</comment>
<reference evidence="1 2" key="1">
    <citation type="submission" date="2020-07" db="EMBL/GenBank/DDBJ databases">
        <title>Draft genome and description of Microvirga mediterraneensis Marseille-Q2068 sp. nov.</title>
        <authorList>
            <person name="Boxberger M."/>
        </authorList>
    </citation>
    <scope>NUCLEOTIDE SEQUENCE [LARGE SCALE GENOMIC DNA]</scope>
    <source>
        <strain evidence="1 2">Marseille-Q2068</strain>
    </source>
</reference>
<protein>
    <submittedName>
        <fullName evidence="1">Uncharacterized protein</fullName>
    </submittedName>
</protein>
<name>A0A838BSK1_9HYPH</name>
<keyword evidence="2" id="KW-1185">Reference proteome</keyword>
<gene>
    <name evidence="1" type="ORF">H0S73_18080</name>
</gene>
<evidence type="ECO:0000313" key="2">
    <source>
        <dbReference type="Proteomes" id="UP000572984"/>
    </source>
</evidence>
<dbReference type="EMBL" id="JACDXJ010000001">
    <property type="protein sequence ID" value="MBA1158019.1"/>
    <property type="molecule type" value="Genomic_DNA"/>
</dbReference>
<accession>A0A838BSK1</accession>
<evidence type="ECO:0000313" key="1">
    <source>
        <dbReference type="EMBL" id="MBA1158019.1"/>
    </source>
</evidence>
<dbReference type="AlphaFoldDB" id="A0A838BSK1"/>